<gene>
    <name evidence="1" type="ORF">FVE85_6652</name>
</gene>
<reference evidence="2" key="1">
    <citation type="journal article" date="2019" name="Nat. Commun.">
        <title>Expansion of phycobilisome linker gene families in mesophilic red algae.</title>
        <authorList>
            <person name="Lee J."/>
            <person name="Kim D."/>
            <person name="Bhattacharya D."/>
            <person name="Yoon H.S."/>
        </authorList>
    </citation>
    <scope>NUCLEOTIDE SEQUENCE [LARGE SCALE GENOMIC DNA]</scope>
    <source>
        <strain evidence="2">CCMP 1328</strain>
    </source>
</reference>
<dbReference type="InterPro" id="IPR029058">
    <property type="entry name" value="AB_hydrolase_fold"/>
</dbReference>
<comment type="caution">
    <text evidence="1">The sequence shown here is derived from an EMBL/GenBank/DDBJ whole genome shotgun (WGS) entry which is preliminary data.</text>
</comment>
<evidence type="ECO:0008006" key="3">
    <source>
        <dbReference type="Google" id="ProtNLM"/>
    </source>
</evidence>
<protein>
    <recommendedName>
        <fullName evidence="3">AB hydrolase-1 domain-containing protein</fullName>
    </recommendedName>
</protein>
<proteinExistence type="predicted"/>
<organism evidence="1 2">
    <name type="scientific">Porphyridium purpureum</name>
    <name type="common">Red alga</name>
    <name type="synonym">Porphyridium cruentum</name>
    <dbReference type="NCBI Taxonomy" id="35688"/>
    <lineage>
        <taxon>Eukaryota</taxon>
        <taxon>Rhodophyta</taxon>
        <taxon>Bangiophyceae</taxon>
        <taxon>Porphyridiales</taxon>
        <taxon>Porphyridiaceae</taxon>
        <taxon>Porphyridium</taxon>
    </lineage>
</organism>
<dbReference type="EMBL" id="VRMN01000001">
    <property type="protein sequence ID" value="KAA8499067.1"/>
    <property type="molecule type" value="Genomic_DNA"/>
</dbReference>
<dbReference type="Proteomes" id="UP000324585">
    <property type="component" value="Unassembled WGS sequence"/>
</dbReference>
<evidence type="ECO:0000313" key="2">
    <source>
        <dbReference type="Proteomes" id="UP000324585"/>
    </source>
</evidence>
<name>A0A5J4Z8T1_PORPP</name>
<dbReference type="Gene3D" id="3.40.50.1820">
    <property type="entry name" value="alpha/beta hydrolase"/>
    <property type="match status" value="1"/>
</dbReference>
<keyword evidence="2" id="KW-1185">Reference proteome</keyword>
<accession>A0A5J4Z8T1</accession>
<dbReference type="SUPFAM" id="SSF53474">
    <property type="entry name" value="alpha/beta-Hydrolases"/>
    <property type="match status" value="1"/>
</dbReference>
<dbReference type="AlphaFoldDB" id="A0A5J4Z8T1"/>
<evidence type="ECO:0000313" key="1">
    <source>
        <dbReference type="EMBL" id="KAA8499067.1"/>
    </source>
</evidence>
<sequence length="456" mass="50690">MFKCRLGSGVSKAEPFWTRHPGIRSSCWTGFGSSASEIAMPWDATAYVAPGPCRFARAPPFINACSTLSRSTHLKCSPGSSACRRRRINDCVMIEAGRVEYETGTQIKYAEYLNHPSYGMAKRVVPFNDNGRDMYYSLDVYTCNNFGPARTVVVPIMPVGVGLTGEFFARLIGCYIAKQRQKQDFPVDFLVPDLMGCGDSFAAESQPWTVEDWARQIQHVVETQVETQGAKVILLTQGASFGVGLLAAKYLQNSSKKADGLLVSNPPPSVYSIAPRGALARKLTWAILSGPIGSLLFSSLFGKRSFLFSFSAKNLFSQERNVDAEWLDPLVAEVTQNPKSRYAVFSFLSGFWERDYRPMMKELTSTSVWIAAPAEGAKLIGSSTTNTLLRRNMKKSTEKETVQQRTRFYEELFPRLFASTRVFANSNVLPFECAEGISEMIADYARLLHLRSDSVT</sequence>